<reference evidence="1" key="1">
    <citation type="submission" date="2021-01" db="EMBL/GenBank/DDBJ databases">
        <title>Whole genome shotgun sequence of Virgisporangium aliadipatigenens NBRC 105644.</title>
        <authorList>
            <person name="Komaki H."/>
            <person name="Tamura T."/>
        </authorList>
    </citation>
    <scope>NUCLEOTIDE SEQUENCE</scope>
    <source>
        <strain evidence="1">NBRC 105644</strain>
    </source>
</reference>
<sequence length="82" mass="9491">MGATYRQCRLARGWEPVQLIGRLKIEAARDGLVLPQTWQMIRLVFLWENNRVPVPGLYATLFERVLGNVPDRRGRTNMRVAV</sequence>
<dbReference type="EMBL" id="BOPF01000014">
    <property type="protein sequence ID" value="GIJ47237.1"/>
    <property type="molecule type" value="Genomic_DNA"/>
</dbReference>
<dbReference type="RefSeq" id="WP_203900748.1">
    <property type="nucleotide sequence ID" value="NZ_BOPF01000014.1"/>
</dbReference>
<accession>A0A8J3YMR3</accession>
<keyword evidence="2" id="KW-1185">Reference proteome</keyword>
<protein>
    <submittedName>
        <fullName evidence="1">Uncharacterized protein</fullName>
    </submittedName>
</protein>
<gene>
    <name evidence="1" type="ORF">Val02_41230</name>
</gene>
<evidence type="ECO:0000313" key="1">
    <source>
        <dbReference type="EMBL" id="GIJ47237.1"/>
    </source>
</evidence>
<proteinExistence type="predicted"/>
<comment type="caution">
    <text evidence="1">The sequence shown here is derived from an EMBL/GenBank/DDBJ whole genome shotgun (WGS) entry which is preliminary data.</text>
</comment>
<dbReference type="AlphaFoldDB" id="A0A8J3YMR3"/>
<evidence type="ECO:0000313" key="2">
    <source>
        <dbReference type="Proteomes" id="UP000619260"/>
    </source>
</evidence>
<name>A0A8J3YMR3_9ACTN</name>
<dbReference type="Proteomes" id="UP000619260">
    <property type="component" value="Unassembled WGS sequence"/>
</dbReference>
<organism evidence="1 2">
    <name type="scientific">Virgisporangium aliadipatigenens</name>
    <dbReference type="NCBI Taxonomy" id="741659"/>
    <lineage>
        <taxon>Bacteria</taxon>
        <taxon>Bacillati</taxon>
        <taxon>Actinomycetota</taxon>
        <taxon>Actinomycetes</taxon>
        <taxon>Micromonosporales</taxon>
        <taxon>Micromonosporaceae</taxon>
        <taxon>Virgisporangium</taxon>
    </lineage>
</organism>